<comment type="caution">
    <text evidence="1">The sequence shown here is derived from an EMBL/GenBank/DDBJ whole genome shotgun (WGS) entry which is preliminary data.</text>
</comment>
<proteinExistence type="predicted"/>
<dbReference type="AlphaFoldDB" id="A0A1F8F6U0"/>
<sequence>MITAINMNQPKSKIKKLIRETAIIILSVLAIVAVFRLVQAGSLTPSASPASTFNTLSDIFNSLASGSYDSSAITANANGSSLQIMKCALQKIRTGSCP</sequence>
<evidence type="ECO:0000313" key="2">
    <source>
        <dbReference type="Proteomes" id="UP000178023"/>
    </source>
</evidence>
<gene>
    <name evidence="1" type="ORF">A2750_00465</name>
</gene>
<dbReference type="EMBL" id="MGJL01000007">
    <property type="protein sequence ID" value="OGN08280.1"/>
    <property type="molecule type" value="Genomic_DNA"/>
</dbReference>
<protein>
    <submittedName>
        <fullName evidence="1">Uncharacterized protein</fullName>
    </submittedName>
</protein>
<reference evidence="1 2" key="1">
    <citation type="journal article" date="2016" name="Nat. Commun.">
        <title>Thousands of microbial genomes shed light on interconnected biogeochemical processes in an aquifer system.</title>
        <authorList>
            <person name="Anantharaman K."/>
            <person name="Brown C.T."/>
            <person name="Hug L.A."/>
            <person name="Sharon I."/>
            <person name="Castelle C.J."/>
            <person name="Probst A.J."/>
            <person name="Thomas B.C."/>
            <person name="Singh A."/>
            <person name="Wilkins M.J."/>
            <person name="Karaoz U."/>
            <person name="Brodie E.L."/>
            <person name="Williams K.H."/>
            <person name="Hubbard S.S."/>
            <person name="Banfield J.F."/>
        </authorList>
    </citation>
    <scope>NUCLEOTIDE SEQUENCE [LARGE SCALE GENOMIC DNA]</scope>
</reference>
<evidence type="ECO:0000313" key="1">
    <source>
        <dbReference type="EMBL" id="OGN08280.1"/>
    </source>
</evidence>
<organism evidence="1 2">
    <name type="scientific">Candidatus Yanofskybacteria bacterium RIFCSPHIGHO2_01_FULL_45_42</name>
    <dbReference type="NCBI Taxonomy" id="1802671"/>
    <lineage>
        <taxon>Bacteria</taxon>
        <taxon>Candidatus Yanofskyibacteriota</taxon>
    </lineage>
</organism>
<accession>A0A1F8F6U0</accession>
<dbReference type="Proteomes" id="UP000178023">
    <property type="component" value="Unassembled WGS sequence"/>
</dbReference>
<name>A0A1F8F6U0_9BACT</name>